<evidence type="ECO:0000313" key="1">
    <source>
        <dbReference type="EMBL" id="KAJ8983949.1"/>
    </source>
</evidence>
<gene>
    <name evidence="1" type="ORF">NQ317_008651</name>
</gene>
<dbReference type="Proteomes" id="UP001162164">
    <property type="component" value="Unassembled WGS sequence"/>
</dbReference>
<organism evidence="1 2">
    <name type="scientific">Molorchus minor</name>
    <dbReference type="NCBI Taxonomy" id="1323400"/>
    <lineage>
        <taxon>Eukaryota</taxon>
        <taxon>Metazoa</taxon>
        <taxon>Ecdysozoa</taxon>
        <taxon>Arthropoda</taxon>
        <taxon>Hexapoda</taxon>
        <taxon>Insecta</taxon>
        <taxon>Pterygota</taxon>
        <taxon>Neoptera</taxon>
        <taxon>Endopterygota</taxon>
        <taxon>Coleoptera</taxon>
        <taxon>Polyphaga</taxon>
        <taxon>Cucujiformia</taxon>
        <taxon>Chrysomeloidea</taxon>
        <taxon>Cerambycidae</taxon>
        <taxon>Lamiinae</taxon>
        <taxon>Monochamini</taxon>
        <taxon>Molorchus</taxon>
    </lineage>
</organism>
<reference evidence="1" key="1">
    <citation type="journal article" date="2023" name="Insect Mol. Biol.">
        <title>Genome sequencing provides insights into the evolution of gene families encoding plant cell wall-degrading enzymes in longhorned beetles.</title>
        <authorList>
            <person name="Shin N.R."/>
            <person name="Okamura Y."/>
            <person name="Kirsch R."/>
            <person name="Pauchet Y."/>
        </authorList>
    </citation>
    <scope>NUCLEOTIDE SEQUENCE</scope>
    <source>
        <strain evidence="1">MMC_N1</strain>
    </source>
</reference>
<keyword evidence="2" id="KW-1185">Reference proteome</keyword>
<proteinExistence type="predicted"/>
<name>A0ABQ9K269_9CUCU</name>
<dbReference type="EMBL" id="JAPWTJ010000053">
    <property type="protein sequence ID" value="KAJ8983949.1"/>
    <property type="molecule type" value="Genomic_DNA"/>
</dbReference>
<protein>
    <submittedName>
        <fullName evidence="1">Uncharacterized protein</fullName>
    </submittedName>
</protein>
<accession>A0ABQ9K269</accession>
<sequence>MFDVASNIFKEVNRKLFLFLSIKISLNPEGVHRNQIEQDGHEPTENTSISNLENYRYSVKTVDHIGVESIQTDVTPLVTLVLSGHFFFIFPRDMQLEFTGQLKKKGFRRKP</sequence>
<evidence type="ECO:0000313" key="2">
    <source>
        <dbReference type="Proteomes" id="UP001162164"/>
    </source>
</evidence>
<comment type="caution">
    <text evidence="1">The sequence shown here is derived from an EMBL/GenBank/DDBJ whole genome shotgun (WGS) entry which is preliminary data.</text>
</comment>